<protein>
    <submittedName>
        <fullName evidence="2">Uncharacterized protein</fullName>
    </submittedName>
</protein>
<organism evidence="2 3">
    <name type="scientific">Formosa maritima</name>
    <dbReference type="NCBI Taxonomy" id="2592046"/>
    <lineage>
        <taxon>Bacteria</taxon>
        <taxon>Pseudomonadati</taxon>
        <taxon>Bacteroidota</taxon>
        <taxon>Flavobacteriia</taxon>
        <taxon>Flavobacteriales</taxon>
        <taxon>Flavobacteriaceae</taxon>
        <taxon>Formosa</taxon>
    </lineage>
</organism>
<dbReference type="Proteomes" id="UP000324550">
    <property type="component" value="Unassembled WGS sequence"/>
</dbReference>
<keyword evidence="3" id="KW-1185">Reference proteome</keyword>
<dbReference type="InterPro" id="IPR045749">
    <property type="entry name" value="DUF6090"/>
</dbReference>
<feature type="transmembrane region" description="Helical" evidence="1">
    <location>
        <begin position="21"/>
        <end position="42"/>
    </location>
</feature>
<dbReference type="EMBL" id="VSFC01000049">
    <property type="protein sequence ID" value="TYA54317.1"/>
    <property type="molecule type" value="Genomic_DNA"/>
</dbReference>
<evidence type="ECO:0000313" key="3">
    <source>
        <dbReference type="Proteomes" id="UP000324550"/>
    </source>
</evidence>
<gene>
    <name evidence="2" type="ORF">FVF61_08855</name>
</gene>
<comment type="caution">
    <text evidence="2">The sequence shown here is derived from an EMBL/GenBank/DDBJ whole genome shotgun (WGS) entry which is preliminary data.</text>
</comment>
<accession>A0A5D0G941</accession>
<proteinExistence type="predicted"/>
<keyword evidence="1" id="KW-0472">Membrane</keyword>
<name>A0A5D0G941_9FLAO</name>
<sequence length="231" mass="26884">MIKFFRHIRKNLMETGKTGKYLKYAIGEIILVVIGILIALSINNWQQEKQNIKLEQRYIKDLVNDLKKDSVNLHILYIDAVLSANAKDSIYKVFHQPEYQLDSLPAYFKLQWNPYKIFSPSTSTIDEMKSSSDLEVIRNDAQRKQIVSIYYKYELFLQDENLYREATREIFATAKSGLKNIQKPTSDEIKLLLQDQRLENTIRTNFAKGRVKSIANIADECNSLLKVLGKK</sequence>
<dbReference type="AlphaFoldDB" id="A0A5D0G941"/>
<keyword evidence="1" id="KW-1133">Transmembrane helix</keyword>
<dbReference type="OrthoDB" id="821805at2"/>
<keyword evidence="1" id="KW-0812">Transmembrane</keyword>
<dbReference type="Pfam" id="PF19578">
    <property type="entry name" value="DUF6090"/>
    <property type="match status" value="1"/>
</dbReference>
<evidence type="ECO:0000256" key="1">
    <source>
        <dbReference type="SAM" id="Phobius"/>
    </source>
</evidence>
<evidence type="ECO:0000313" key="2">
    <source>
        <dbReference type="EMBL" id="TYA54317.1"/>
    </source>
</evidence>
<reference evidence="2 3" key="1">
    <citation type="submission" date="2019-08" db="EMBL/GenBank/DDBJ databases">
        <title>Formosa sediminis sp. nov., isolated from marine sediment.</title>
        <authorList>
            <person name="Cao W.R."/>
        </authorList>
    </citation>
    <scope>NUCLEOTIDE SEQUENCE [LARGE SCALE GENOMIC DNA]</scope>
    <source>
        <strain evidence="2 3">1494</strain>
    </source>
</reference>